<evidence type="ECO:0008006" key="3">
    <source>
        <dbReference type="Google" id="ProtNLM"/>
    </source>
</evidence>
<dbReference type="InterPro" id="IPR052732">
    <property type="entry name" value="Cell-binding_unc_protein"/>
</dbReference>
<dbReference type="PANTHER" id="PTHR43883:SF1">
    <property type="entry name" value="GLUCONOKINASE"/>
    <property type="match status" value="1"/>
</dbReference>
<accession>A0A7I7TXE9</accession>
<dbReference type="SUPFAM" id="SSF52540">
    <property type="entry name" value="P-loop containing nucleoside triphosphate hydrolases"/>
    <property type="match status" value="1"/>
</dbReference>
<dbReference type="SUPFAM" id="SSF56112">
    <property type="entry name" value="Protein kinase-like (PK-like)"/>
    <property type="match status" value="1"/>
</dbReference>
<organism evidence="1 2">
    <name type="scientific">Mycolicibacterium parafortuitum</name>
    <name type="common">Mycobacterium parafortuitum</name>
    <dbReference type="NCBI Taxonomy" id="39692"/>
    <lineage>
        <taxon>Bacteria</taxon>
        <taxon>Bacillati</taxon>
        <taxon>Actinomycetota</taxon>
        <taxon>Actinomycetes</taxon>
        <taxon>Mycobacteriales</taxon>
        <taxon>Mycobacteriaceae</taxon>
        <taxon>Mycolicibacterium</taxon>
    </lineage>
</organism>
<dbReference type="Proteomes" id="UP000466554">
    <property type="component" value="Chromosome"/>
</dbReference>
<proteinExistence type="predicted"/>
<sequence>MSPDRGDLGAELHETHTGLVVLVGDRAYKVKKPVCTDFLDFGTSDKREAACRRELELNRRLAPEAYLGLGSYRSPAGEPEPVIVMRRYPDSERLAALVRAGDDVRGWLVTIAGILAGFHRGADRGPQIDHEATVEALTRRWRHNVTELRRHAGTLLDEASLAEIACRAERYLAGRGALYAGRITDGRVVDGHGDLLAQDIFCTADGPVMLDCLEFDDQLRYVDGVDDAAFLAMDLEFLGRPDLGALFLDEYCRRAGDAAPASLRHFCIAYRATVRAKTDCVRAGQGRDDSVPEARHHLSMARSHLRSGAVRLVMVGGGPGTGKTTVARGLAEALDAQVISTDDVRRELIRAGAVHGRAGDLGAGLYSEENVSAVYDEVLDRARGWLGAGHSVVLDGTWRDAGHRDRAHAVAAETHSALVELRCTVPVPEAQRRIAHRGPTTSDATPELAAELSRWETDWPGAYPLDTGAPLPDTVAAAHRVCLDAR</sequence>
<dbReference type="AlphaFoldDB" id="A0A7I7TXE9"/>
<evidence type="ECO:0000313" key="1">
    <source>
        <dbReference type="EMBL" id="BBY73293.1"/>
    </source>
</evidence>
<dbReference type="Gene3D" id="3.40.50.300">
    <property type="entry name" value="P-loop containing nucleotide triphosphate hydrolases"/>
    <property type="match status" value="1"/>
</dbReference>
<name>A0A7I7TXE9_MYCPF</name>
<reference evidence="1 2" key="1">
    <citation type="journal article" date="2019" name="Emerg. Microbes Infect.">
        <title>Comprehensive subspecies identification of 175 nontuberculous mycobacteria species based on 7547 genomic profiles.</title>
        <authorList>
            <person name="Matsumoto Y."/>
            <person name="Kinjo T."/>
            <person name="Motooka D."/>
            <person name="Nabeya D."/>
            <person name="Jung N."/>
            <person name="Uechi K."/>
            <person name="Horii T."/>
            <person name="Iida T."/>
            <person name="Fujita J."/>
            <person name="Nakamura S."/>
        </authorList>
    </citation>
    <scope>NUCLEOTIDE SEQUENCE [LARGE SCALE GENOMIC DNA]</scope>
    <source>
        <strain evidence="1 2">JCM 6367</strain>
    </source>
</reference>
<dbReference type="Pfam" id="PF13671">
    <property type="entry name" value="AAA_33"/>
    <property type="match status" value="1"/>
</dbReference>
<dbReference type="EMBL" id="AP022598">
    <property type="protein sequence ID" value="BBY73293.1"/>
    <property type="molecule type" value="Genomic_DNA"/>
</dbReference>
<dbReference type="RefSeq" id="WP_163765167.1">
    <property type="nucleotide sequence ID" value="NZ_AP022598.1"/>
</dbReference>
<protein>
    <recommendedName>
        <fullName evidence="3">AAA family ATPase</fullName>
    </recommendedName>
</protein>
<evidence type="ECO:0000313" key="2">
    <source>
        <dbReference type="Proteomes" id="UP000466554"/>
    </source>
</evidence>
<gene>
    <name evidence="1" type="ORF">MPRF_01920</name>
</gene>
<dbReference type="PANTHER" id="PTHR43883">
    <property type="entry name" value="SLR0207 PROTEIN"/>
    <property type="match status" value="1"/>
</dbReference>
<dbReference type="InterPro" id="IPR011009">
    <property type="entry name" value="Kinase-like_dom_sf"/>
</dbReference>
<dbReference type="InterPro" id="IPR027417">
    <property type="entry name" value="P-loop_NTPase"/>
</dbReference>